<keyword evidence="7" id="KW-1185">Reference proteome</keyword>
<evidence type="ECO:0000256" key="2">
    <source>
        <dbReference type="ARBA" id="ARBA00022614"/>
    </source>
</evidence>
<keyword evidence="4" id="KW-0539">Nucleus</keyword>
<dbReference type="PANTHER" id="PTHR46652:SF3">
    <property type="entry name" value="LEUCINE-RICH REPEAT-CONTAINING PROTEIN 9"/>
    <property type="match status" value="1"/>
</dbReference>
<evidence type="ECO:0000313" key="7">
    <source>
        <dbReference type="Proteomes" id="UP001362899"/>
    </source>
</evidence>
<dbReference type="FunFam" id="3.80.10.10:FF:000055">
    <property type="entry name" value="Protein phosphatase 1 regulatory subunit 7"/>
    <property type="match status" value="1"/>
</dbReference>
<comment type="similarity">
    <text evidence="5">Belongs to the SDS22 family.</text>
</comment>
<keyword evidence="2" id="KW-0433">Leucine-rich repeat</keyword>
<dbReference type="PROSITE" id="PS51450">
    <property type="entry name" value="LRR"/>
    <property type="match status" value="8"/>
</dbReference>
<name>A0AAV5RHQ1_STABA</name>
<dbReference type="Pfam" id="PF12799">
    <property type="entry name" value="LRR_4"/>
    <property type="match status" value="2"/>
</dbReference>
<dbReference type="PANTHER" id="PTHR46652">
    <property type="entry name" value="LEUCINE-RICH REPEAT AND IQ DOMAIN-CONTAINING PROTEIN 1-RELATED"/>
    <property type="match status" value="1"/>
</dbReference>
<dbReference type="InterPro" id="IPR003591">
    <property type="entry name" value="Leu-rich_rpt_typical-subtyp"/>
</dbReference>
<comment type="subcellular location">
    <subcellularLocation>
        <location evidence="1">Nucleus</location>
    </subcellularLocation>
</comment>
<dbReference type="InterPro" id="IPR025875">
    <property type="entry name" value="Leu-rich_rpt_4"/>
</dbReference>
<keyword evidence="3" id="KW-0677">Repeat</keyword>
<evidence type="ECO:0000256" key="1">
    <source>
        <dbReference type="ARBA" id="ARBA00004123"/>
    </source>
</evidence>
<comment type="caution">
    <text evidence="6">The sequence shown here is derived from an EMBL/GenBank/DDBJ whole genome shotgun (WGS) entry which is preliminary data.</text>
</comment>
<evidence type="ECO:0000256" key="5">
    <source>
        <dbReference type="ARBA" id="ARBA00023460"/>
    </source>
</evidence>
<protein>
    <submittedName>
        <fullName evidence="6">Type 1 protein phosphatase-activating protein</fullName>
    </submittedName>
</protein>
<dbReference type="InterPro" id="IPR050836">
    <property type="entry name" value="SDS22/Internalin_LRR"/>
</dbReference>
<evidence type="ECO:0000256" key="3">
    <source>
        <dbReference type="ARBA" id="ARBA00022737"/>
    </source>
</evidence>
<sequence>MSGTGIPIEVAESGKPIDADEDLLEEMSADTEEIDLTHLKITSLKKLGLSRFPKVKTVCFRQNLLTNLSGLDDLPKDLEALDCYDNRIQRMDHHLEHFNDGKLEVLDLSFNTIRHIRHLEKLNSLKELFLCQNEITRIDNLETLTNLHNLELGANKIRELVNLDTLQNLKTLWVAKNKITQIQNLSNLTNLRLLSIQSNRITKIEGLDKLVNLEELYISHNGLEKIEGLENCPKLTTIDISNNKIKQLEGLSHLENLEELWASNNEIDSFDSIEKELKHLKNFNTIYLEMNPVQQKSGVMYRKKVQLALGPSLKQIDATPLSK</sequence>
<organism evidence="6 7">
    <name type="scientific">Starmerella bacillaris</name>
    <name type="common">Yeast</name>
    <name type="synonym">Candida zemplinina</name>
    <dbReference type="NCBI Taxonomy" id="1247836"/>
    <lineage>
        <taxon>Eukaryota</taxon>
        <taxon>Fungi</taxon>
        <taxon>Dikarya</taxon>
        <taxon>Ascomycota</taxon>
        <taxon>Saccharomycotina</taxon>
        <taxon>Dipodascomycetes</taxon>
        <taxon>Dipodascales</taxon>
        <taxon>Trichomonascaceae</taxon>
        <taxon>Starmerella</taxon>
    </lineage>
</organism>
<dbReference type="Proteomes" id="UP001362899">
    <property type="component" value="Unassembled WGS sequence"/>
</dbReference>
<dbReference type="SUPFAM" id="SSF52058">
    <property type="entry name" value="L domain-like"/>
    <property type="match status" value="1"/>
</dbReference>
<dbReference type="EMBL" id="BTGC01000003">
    <property type="protein sequence ID" value="GMM50732.1"/>
    <property type="molecule type" value="Genomic_DNA"/>
</dbReference>
<dbReference type="GO" id="GO:0005634">
    <property type="term" value="C:nucleus"/>
    <property type="evidence" value="ECO:0007669"/>
    <property type="project" value="UniProtKB-SubCell"/>
</dbReference>
<dbReference type="InterPro" id="IPR032675">
    <property type="entry name" value="LRR_dom_sf"/>
</dbReference>
<evidence type="ECO:0000256" key="4">
    <source>
        <dbReference type="ARBA" id="ARBA00023242"/>
    </source>
</evidence>
<dbReference type="SMART" id="SM00365">
    <property type="entry name" value="LRR_SD22"/>
    <property type="match status" value="10"/>
</dbReference>
<dbReference type="InterPro" id="IPR001611">
    <property type="entry name" value="Leu-rich_rpt"/>
</dbReference>
<accession>A0AAV5RHQ1</accession>
<dbReference type="Gene3D" id="3.80.10.10">
    <property type="entry name" value="Ribonuclease Inhibitor"/>
    <property type="match status" value="2"/>
</dbReference>
<dbReference type="AlphaFoldDB" id="A0AAV5RHQ1"/>
<dbReference type="SMART" id="SM00369">
    <property type="entry name" value="LRR_TYP"/>
    <property type="match status" value="5"/>
</dbReference>
<proteinExistence type="inferred from homology"/>
<reference evidence="6 7" key="1">
    <citation type="journal article" date="2023" name="Elife">
        <title>Identification of key yeast species and microbe-microbe interactions impacting larval growth of Drosophila in the wild.</title>
        <authorList>
            <person name="Mure A."/>
            <person name="Sugiura Y."/>
            <person name="Maeda R."/>
            <person name="Honda K."/>
            <person name="Sakurai N."/>
            <person name="Takahashi Y."/>
            <person name="Watada M."/>
            <person name="Katoh T."/>
            <person name="Gotoh A."/>
            <person name="Gotoh Y."/>
            <person name="Taniguchi I."/>
            <person name="Nakamura K."/>
            <person name="Hayashi T."/>
            <person name="Katayama T."/>
            <person name="Uemura T."/>
            <person name="Hattori Y."/>
        </authorList>
    </citation>
    <scope>NUCLEOTIDE SEQUENCE [LARGE SCALE GENOMIC DNA]</scope>
    <source>
        <strain evidence="6 7">SB-73</strain>
    </source>
</reference>
<evidence type="ECO:0000313" key="6">
    <source>
        <dbReference type="EMBL" id="GMM50732.1"/>
    </source>
</evidence>
<gene>
    <name evidence="6" type="ORF">DASB73_016900</name>
</gene>